<protein>
    <submittedName>
        <fullName evidence="1">Uncharacterized protein</fullName>
    </submittedName>
</protein>
<name>A0A8T0H037_CERPU</name>
<gene>
    <name evidence="1" type="ORF">KC19_8G177800</name>
</gene>
<dbReference type="Proteomes" id="UP000822688">
    <property type="component" value="Chromosome 8"/>
</dbReference>
<evidence type="ECO:0000313" key="2">
    <source>
        <dbReference type="Proteomes" id="UP000822688"/>
    </source>
</evidence>
<reference evidence="1" key="1">
    <citation type="submission" date="2020-06" db="EMBL/GenBank/DDBJ databases">
        <title>WGS assembly of Ceratodon purpureus strain R40.</title>
        <authorList>
            <person name="Carey S.B."/>
            <person name="Jenkins J."/>
            <person name="Shu S."/>
            <person name="Lovell J.T."/>
            <person name="Sreedasyam A."/>
            <person name="Maumus F."/>
            <person name="Tiley G.P."/>
            <person name="Fernandez-Pozo N."/>
            <person name="Barry K."/>
            <person name="Chen C."/>
            <person name="Wang M."/>
            <person name="Lipzen A."/>
            <person name="Daum C."/>
            <person name="Saski C.A."/>
            <person name="Payton A.C."/>
            <person name="Mcbreen J.C."/>
            <person name="Conrad R.E."/>
            <person name="Kollar L.M."/>
            <person name="Olsson S."/>
            <person name="Huttunen S."/>
            <person name="Landis J.B."/>
            <person name="Wickett N.J."/>
            <person name="Johnson M.G."/>
            <person name="Rensing S.A."/>
            <person name="Grimwood J."/>
            <person name="Schmutz J."/>
            <person name="Mcdaniel S.F."/>
        </authorList>
    </citation>
    <scope>NUCLEOTIDE SEQUENCE</scope>
    <source>
        <strain evidence="1">R40</strain>
    </source>
</reference>
<accession>A0A8T0H037</accession>
<organism evidence="1 2">
    <name type="scientific">Ceratodon purpureus</name>
    <name type="common">Fire moss</name>
    <name type="synonym">Dicranum purpureum</name>
    <dbReference type="NCBI Taxonomy" id="3225"/>
    <lineage>
        <taxon>Eukaryota</taxon>
        <taxon>Viridiplantae</taxon>
        <taxon>Streptophyta</taxon>
        <taxon>Embryophyta</taxon>
        <taxon>Bryophyta</taxon>
        <taxon>Bryophytina</taxon>
        <taxon>Bryopsida</taxon>
        <taxon>Dicranidae</taxon>
        <taxon>Pseudoditrichales</taxon>
        <taxon>Ditrichaceae</taxon>
        <taxon>Ceratodon</taxon>
    </lineage>
</organism>
<comment type="caution">
    <text evidence="1">The sequence shown here is derived from an EMBL/GenBank/DDBJ whole genome shotgun (WGS) entry which is preliminary data.</text>
</comment>
<proteinExistence type="predicted"/>
<keyword evidence="2" id="KW-1185">Reference proteome</keyword>
<evidence type="ECO:0000313" key="1">
    <source>
        <dbReference type="EMBL" id="KAG0565266.1"/>
    </source>
</evidence>
<dbReference type="AlphaFoldDB" id="A0A8T0H037"/>
<dbReference type="EMBL" id="CM026429">
    <property type="protein sequence ID" value="KAG0565266.1"/>
    <property type="molecule type" value="Genomic_DNA"/>
</dbReference>
<sequence length="111" mass="12779">MSTDNRSSEVKKNRAGNHSLVNIDRIFFSCVLWDIVDGWKICKWSISRISGVEVLRNWGFINRGTKCARESSNVLAWQQTNLSLHTHLLIRELRQPRVISSELATTPDQKL</sequence>